<reference evidence="2 4" key="1">
    <citation type="journal article" date="2024" name="Plant J.">
        <title>Genome sequences and population genomics reveal climatic adaptation and genomic divergence between two closely related sweetgum species.</title>
        <authorList>
            <person name="Xu W.Q."/>
            <person name="Ren C.Q."/>
            <person name="Zhang X.Y."/>
            <person name="Comes H.P."/>
            <person name="Liu X.H."/>
            <person name="Li Y.G."/>
            <person name="Kettle C.J."/>
            <person name="Jalonen R."/>
            <person name="Gaisberger H."/>
            <person name="Ma Y.Z."/>
            <person name="Qiu Y.X."/>
        </authorList>
    </citation>
    <scope>NUCLEOTIDE SEQUENCE [LARGE SCALE GENOMIC DNA]</scope>
    <source>
        <strain evidence="2">Hangzhou</strain>
    </source>
</reference>
<proteinExistence type="predicted"/>
<name>A0AAP0R436_LIQFO</name>
<feature type="compositionally biased region" description="Polar residues" evidence="1">
    <location>
        <begin position="128"/>
        <end position="145"/>
    </location>
</feature>
<accession>A0AAP0R436</accession>
<feature type="region of interest" description="Disordered" evidence="1">
    <location>
        <begin position="102"/>
        <end position="155"/>
    </location>
</feature>
<reference evidence="2" key="2">
    <citation type="submission" date="2024-04" db="EMBL/GenBank/DDBJ databases">
        <authorList>
            <person name="Xu W."/>
            <person name="Ren C."/>
        </authorList>
    </citation>
    <scope>NUCLEOTIDE SEQUENCE</scope>
    <source>
        <strain evidence="2">Hangzhou</strain>
        <tissue evidence="2">Leaves</tissue>
    </source>
</reference>
<gene>
    <name evidence="2" type="ORF">L1049_009537</name>
    <name evidence="3" type="ORF">L1049_010609</name>
</gene>
<evidence type="ECO:0000256" key="1">
    <source>
        <dbReference type="SAM" id="MobiDB-lite"/>
    </source>
</evidence>
<sequence>MATHQAKKVSLDVAADNSSDDSFSFAGLLCIQDQNSKFHSGLVNPLPTLTDASQIQKQDTEFAFGHATPGLATNDPNKNSPADQLFFKGELLPQVFPFQSKQSQVTSHNSCNNTLPATRSISKRSGDNDSGCQDSATRNPNTEVRNQAKKKHSAERPSFGWRIFSSLVSPCRECHAVEPSMKEHTVPRNTIKIQ</sequence>
<feature type="compositionally biased region" description="Polar residues" evidence="1">
    <location>
        <begin position="102"/>
        <end position="120"/>
    </location>
</feature>
<keyword evidence="4" id="KW-1185">Reference proteome</keyword>
<dbReference type="EMBL" id="JBBPBK010000016">
    <property type="protein sequence ID" value="KAK9267118.1"/>
    <property type="molecule type" value="Genomic_DNA"/>
</dbReference>
<organism evidence="2 4">
    <name type="scientific">Liquidambar formosana</name>
    <name type="common">Formosan gum</name>
    <dbReference type="NCBI Taxonomy" id="63359"/>
    <lineage>
        <taxon>Eukaryota</taxon>
        <taxon>Viridiplantae</taxon>
        <taxon>Streptophyta</taxon>
        <taxon>Embryophyta</taxon>
        <taxon>Tracheophyta</taxon>
        <taxon>Spermatophyta</taxon>
        <taxon>Magnoliopsida</taxon>
        <taxon>eudicotyledons</taxon>
        <taxon>Gunneridae</taxon>
        <taxon>Pentapetalae</taxon>
        <taxon>Saxifragales</taxon>
        <taxon>Altingiaceae</taxon>
        <taxon>Liquidambar</taxon>
    </lineage>
</organism>
<comment type="caution">
    <text evidence="2">The sequence shown here is derived from an EMBL/GenBank/DDBJ whole genome shotgun (WGS) entry which is preliminary data.</text>
</comment>
<dbReference type="Proteomes" id="UP001415857">
    <property type="component" value="Unassembled WGS sequence"/>
</dbReference>
<dbReference type="AlphaFoldDB" id="A0AAP0R436"/>
<protein>
    <submittedName>
        <fullName evidence="2">Uncharacterized protein</fullName>
    </submittedName>
</protein>
<evidence type="ECO:0000313" key="3">
    <source>
        <dbReference type="EMBL" id="KAK9268167.1"/>
    </source>
</evidence>
<evidence type="ECO:0000313" key="4">
    <source>
        <dbReference type="Proteomes" id="UP001415857"/>
    </source>
</evidence>
<evidence type="ECO:0000313" key="2">
    <source>
        <dbReference type="EMBL" id="KAK9267118.1"/>
    </source>
</evidence>
<dbReference type="EMBL" id="JBBPBK010000016">
    <property type="protein sequence ID" value="KAK9268167.1"/>
    <property type="molecule type" value="Genomic_DNA"/>
</dbReference>